<dbReference type="AlphaFoldDB" id="A0AAX1UEQ5"/>
<gene>
    <name evidence="1" type="ORF">D1114_22610</name>
</gene>
<reference evidence="1 2" key="1">
    <citation type="submission" date="2018-08" db="EMBL/GenBank/DDBJ databases">
        <title>Draft genome sequence of Rhodobacter sphaeroides FY.</title>
        <authorList>
            <person name="Rayyan A."/>
            <person name="Meyer T.E."/>
            <person name="Kyndt J.A."/>
        </authorList>
    </citation>
    <scope>NUCLEOTIDE SEQUENCE [LARGE SCALE GENOMIC DNA]</scope>
    <source>
        <strain evidence="1 2">FY</strain>
    </source>
</reference>
<evidence type="ECO:0000313" key="1">
    <source>
        <dbReference type="EMBL" id="RHZ90697.1"/>
    </source>
</evidence>
<dbReference type="RefSeq" id="WP_119001554.1">
    <property type="nucleotide sequence ID" value="NZ_QWGP01000050.1"/>
</dbReference>
<protein>
    <submittedName>
        <fullName evidence="1">Uncharacterized protein</fullName>
    </submittedName>
</protein>
<dbReference type="EMBL" id="QWGP01000050">
    <property type="protein sequence ID" value="RHZ90697.1"/>
    <property type="molecule type" value="Genomic_DNA"/>
</dbReference>
<comment type="caution">
    <text evidence="1">The sequence shown here is derived from an EMBL/GenBank/DDBJ whole genome shotgun (WGS) entry which is preliminary data.</text>
</comment>
<proteinExistence type="predicted"/>
<sequence length="80" mass="8981">MLASMTLRDPSKTGTFSPSDREALLEALLLEGPELTFTPRGSPDPRLKRLVAILARQAARECYEEEVRLARERRTTAPRA</sequence>
<accession>A0AAX1UEQ5</accession>
<organism evidence="1 2">
    <name type="scientific">Cereibacter sphaeroides</name>
    <name type="common">Rhodobacter sphaeroides</name>
    <dbReference type="NCBI Taxonomy" id="1063"/>
    <lineage>
        <taxon>Bacteria</taxon>
        <taxon>Pseudomonadati</taxon>
        <taxon>Pseudomonadota</taxon>
        <taxon>Alphaproteobacteria</taxon>
        <taxon>Rhodobacterales</taxon>
        <taxon>Paracoccaceae</taxon>
        <taxon>Cereibacter</taxon>
    </lineage>
</organism>
<evidence type="ECO:0000313" key="2">
    <source>
        <dbReference type="Proteomes" id="UP000266305"/>
    </source>
</evidence>
<dbReference type="Proteomes" id="UP000266305">
    <property type="component" value="Unassembled WGS sequence"/>
</dbReference>
<name>A0AAX1UEQ5_CERSP</name>